<evidence type="ECO:0000313" key="1">
    <source>
        <dbReference type="EMBL" id="GBM53416.1"/>
    </source>
</evidence>
<evidence type="ECO:0000313" key="2">
    <source>
        <dbReference type="Proteomes" id="UP000499080"/>
    </source>
</evidence>
<organism evidence="1 2">
    <name type="scientific">Araneus ventricosus</name>
    <name type="common">Orbweaver spider</name>
    <name type="synonym">Epeira ventricosa</name>
    <dbReference type="NCBI Taxonomy" id="182803"/>
    <lineage>
        <taxon>Eukaryota</taxon>
        <taxon>Metazoa</taxon>
        <taxon>Ecdysozoa</taxon>
        <taxon>Arthropoda</taxon>
        <taxon>Chelicerata</taxon>
        <taxon>Arachnida</taxon>
        <taxon>Araneae</taxon>
        <taxon>Araneomorphae</taxon>
        <taxon>Entelegynae</taxon>
        <taxon>Araneoidea</taxon>
        <taxon>Araneidae</taxon>
        <taxon>Araneus</taxon>
    </lineage>
</organism>
<reference evidence="1 2" key="1">
    <citation type="journal article" date="2019" name="Sci. Rep.">
        <title>Orb-weaving spider Araneus ventricosus genome elucidates the spidroin gene catalogue.</title>
        <authorList>
            <person name="Kono N."/>
            <person name="Nakamura H."/>
            <person name="Ohtoshi R."/>
            <person name="Moran D.A.P."/>
            <person name="Shinohara A."/>
            <person name="Yoshida Y."/>
            <person name="Fujiwara M."/>
            <person name="Mori M."/>
            <person name="Tomita M."/>
            <person name="Arakawa K."/>
        </authorList>
    </citation>
    <scope>NUCLEOTIDE SEQUENCE [LARGE SCALE GENOMIC DNA]</scope>
</reference>
<comment type="caution">
    <text evidence="1">The sequence shown here is derived from an EMBL/GenBank/DDBJ whole genome shotgun (WGS) entry which is preliminary data.</text>
</comment>
<gene>
    <name evidence="1" type="ORF">AVEN_73445_1</name>
</gene>
<proteinExistence type="predicted"/>
<name>A0A4Y2GKV2_ARAVE</name>
<dbReference type="EMBL" id="BGPR01001417">
    <property type="protein sequence ID" value="GBM53416.1"/>
    <property type="molecule type" value="Genomic_DNA"/>
</dbReference>
<dbReference type="Proteomes" id="UP000499080">
    <property type="component" value="Unassembled WGS sequence"/>
</dbReference>
<accession>A0A4Y2GKV2</accession>
<keyword evidence="2" id="KW-1185">Reference proteome</keyword>
<dbReference type="AlphaFoldDB" id="A0A4Y2GKV2"/>
<protein>
    <submittedName>
        <fullName evidence="1">Uncharacterized protein</fullName>
    </submittedName>
</protein>
<sequence length="81" mass="9084">MAYRGHPRSPGQYLEIRGSVPKYYGILGVILVTWPRFRIARSVPKSPKYGLGVILVTWPRFRIARSVPKSPTYGLGVILAT</sequence>